<dbReference type="GO" id="GO:0006508">
    <property type="term" value="P:proteolysis"/>
    <property type="evidence" value="ECO:0007669"/>
    <property type="project" value="UniProtKB-KW"/>
</dbReference>
<feature type="transmembrane region" description="Helical" evidence="1">
    <location>
        <begin position="152"/>
        <end position="173"/>
    </location>
</feature>
<organism evidence="3 4">
    <name type="scientific">Pedobacter nutrimenti</name>
    <dbReference type="NCBI Taxonomy" id="1241337"/>
    <lineage>
        <taxon>Bacteria</taxon>
        <taxon>Pseudomonadati</taxon>
        <taxon>Bacteroidota</taxon>
        <taxon>Sphingobacteriia</taxon>
        <taxon>Sphingobacteriales</taxon>
        <taxon>Sphingobacteriaceae</taxon>
        <taxon>Pedobacter</taxon>
    </lineage>
</organism>
<keyword evidence="1" id="KW-1133">Transmembrane helix</keyword>
<gene>
    <name evidence="3" type="ORF">B0O44_104570</name>
</gene>
<keyword evidence="1" id="KW-0472">Membrane</keyword>
<keyword evidence="1" id="KW-0812">Transmembrane</keyword>
<evidence type="ECO:0000313" key="4">
    <source>
        <dbReference type="Proteomes" id="UP000248198"/>
    </source>
</evidence>
<evidence type="ECO:0000313" key="3">
    <source>
        <dbReference type="EMBL" id="PYF74399.1"/>
    </source>
</evidence>
<sequence length="233" mass="27244">MMETFSAFWQFLKRPDLLHLQKPKNTILKDFLYLSLASFIFGALVTSIKSVLVKYKLIEDYEFHFDLFEKGVFFALILAGIIAPLLEEYLFRYQLRKWKLAVYFMILLPGVIGASFIDSENIKFVVYILFLILAIFVHVKTEKMSRKTIYSFWRKFYGIHFYCTAVLFGMAHLSNWKGMNLKNPFFIIFILSQTFTGLCLGYIRVKYGIKYSILFHACFNTVLVLLASVSKLG</sequence>
<dbReference type="EMBL" id="QKLU01000004">
    <property type="protein sequence ID" value="PYF74399.1"/>
    <property type="molecule type" value="Genomic_DNA"/>
</dbReference>
<dbReference type="Pfam" id="PF02517">
    <property type="entry name" value="Rce1-like"/>
    <property type="match status" value="1"/>
</dbReference>
<accession>A0A318US55</accession>
<dbReference type="GO" id="GO:0004175">
    <property type="term" value="F:endopeptidase activity"/>
    <property type="evidence" value="ECO:0007669"/>
    <property type="project" value="UniProtKB-ARBA"/>
</dbReference>
<protein>
    <submittedName>
        <fullName evidence="3">CAAX prenyl protease-like protein</fullName>
    </submittedName>
</protein>
<feature type="transmembrane region" description="Helical" evidence="1">
    <location>
        <begin position="72"/>
        <end position="91"/>
    </location>
</feature>
<feature type="transmembrane region" description="Helical" evidence="1">
    <location>
        <begin position="100"/>
        <end position="118"/>
    </location>
</feature>
<name>A0A318US55_9SPHI</name>
<proteinExistence type="predicted"/>
<reference evidence="3 4" key="1">
    <citation type="submission" date="2018-06" db="EMBL/GenBank/DDBJ databases">
        <title>Genomic Encyclopedia of Archaeal and Bacterial Type Strains, Phase II (KMG-II): from individual species to whole genera.</title>
        <authorList>
            <person name="Goeker M."/>
        </authorList>
    </citation>
    <scope>NUCLEOTIDE SEQUENCE [LARGE SCALE GENOMIC DNA]</scope>
    <source>
        <strain evidence="3 4">DSM 27372</strain>
    </source>
</reference>
<evidence type="ECO:0000256" key="1">
    <source>
        <dbReference type="SAM" id="Phobius"/>
    </source>
</evidence>
<feature type="domain" description="CAAX prenyl protease 2/Lysostaphin resistance protein A-like" evidence="2">
    <location>
        <begin position="127"/>
        <end position="222"/>
    </location>
</feature>
<comment type="caution">
    <text evidence="3">The sequence shown here is derived from an EMBL/GenBank/DDBJ whole genome shotgun (WGS) entry which is preliminary data.</text>
</comment>
<keyword evidence="4" id="KW-1185">Reference proteome</keyword>
<feature type="transmembrane region" description="Helical" evidence="1">
    <location>
        <begin position="185"/>
        <end position="205"/>
    </location>
</feature>
<dbReference type="GO" id="GO:0080120">
    <property type="term" value="P:CAAX-box protein maturation"/>
    <property type="evidence" value="ECO:0007669"/>
    <property type="project" value="UniProtKB-ARBA"/>
</dbReference>
<evidence type="ECO:0000259" key="2">
    <source>
        <dbReference type="Pfam" id="PF02517"/>
    </source>
</evidence>
<keyword evidence="3" id="KW-0645">Protease</keyword>
<dbReference type="Proteomes" id="UP000248198">
    <property type="component" value="Unassembled WGS sequence"/>
</dbReference>
<dbReference type="InterPro" id="IPR003675">
    <property type="entry name" value="Rce1/LyrA-like_dom"/>
</dbReference>
<dbReference type="RefSeq" id="WP_110831676.1">
    <property type="nucleotide sequence ID" value="NZ_QKLU01000004.1"/>
</dbReference>
<feature type="transmembrane region" description="Helical" evidence="1">
    <location>
        <begin position="124"/>
        <end position="140"/>
    </location>
</feature>
<dbReference type="AlphaFoldDB" id="A0A318US55"/>
<keyword evidence="3" id="KW-0378">Hydrolase</keyword>
<dbReference type="OrthoDB" id="1443714at2"/>
<feature type="transmembrane region" description="Helical" evidence="1">
    <location>
        <begin position="212"/>
        <end position="230"/>
    </location>
</feature>
<feature type="transmembrane region" description="Helical" evidence="1">
    <location>
        <begin position="31"/>
        <end position="52"/>
    </location>
</feature>